<feature type="compositionally biased region" description="Acidic residues" evidence="1">
    <location>
        <begin position="117"/>
        <end position="137"/>
    </location>
</feature>
<evidence type="ECO:0000313" key="3">
    <source>
        <dbReference type="Proteomes" id="UP000886653"/>
    </source>
</evidence>
<dbReference type="AlphaFoldDB" id="A0A9P6T726"/>
<proteinExistence type="predicted"/>
<keyword evidence="3" id="KW-1185">Reference proteome</keyword>
<feature type="compositionally biased region" description="Basic and acidic residues" evidence="1">
    <location>
        <begin position="169"/>
        <end position="183"/>
    </location>
</feature>
<name>A0A9P6T726_9BASI</name>
<organism evidence="2 3">
    <name type="scientific">Cronartium quercuum f. sp. fusiforme G11</name>
    <dbReference type="NCBI Taxonomy" id="708437"/>
    <lineage>
        <taxon>Eukaryota</taxon>
        <taxon>Fungi</taxon>
        <taxon>Dikarya</taxon>
        <taxon>Basidiomycota</taxon>
        <taxon>Pucciniomycotina</taxon>
        <taxon>Pucciniomycetes</taxon>
        <taxon>Pucciniales</taxon>
        <taxon>Coleosporiaceae</taxon>
        <taxon>Cronartium</taxon>
    </lineage>
</organism>
<feature type="region of interest" description="Disordered" evidence="1">
    <location>
        <begin position="1"/>
        <end position="20"/>
    </location>
</feature>
<evidence type="ECO:0008006" key="4">
    <source>
        <dbReference type="Google" id="ProtNLM"/>
    </source>
</evidence>
<accession>A0A9P6T726</accession>
<comment type="caution">
    <text evidence="2">The sequence shown here is derived from an EMBL/GenBank/DDBJ whole genome shotgun (WGS) entry which is preliminary data.</text>
</comment>
<evidence type="ECO:0000256" key="1">
    <source>
        <dbReference type="SAM" id="MobiDB-lite"/>
    </source>
</evidence>
<sequence length="183" mass="21011">MSQKHVHHLPKTLVPSTFEHHPPNFLSTSTVLPGTTTYPLVRKKRSKFSKNYYEQKVRLYQFPVVKELTEEHLDKTGNLDCCDEVLDDDVEGIDLQLPSDDENADNDEYYAEEDFGDLYDEEDGWVVDSQDDDDSNDGDFHGKGGNLWGDDEGEEKEEAEEDFEPDWEGDLKMGKTEQTEEAV</sequence>
<feature type="compositionally biased region" description="Basic residues" evidence="1">
    <location>
        <begin position="1"/>
        <end position="10"/>
    </location>
</feature>
<gene>
    <name evidence="2" type="ORF">CROQUDRAFT_98745</name>
</gene>
<reference evidence="2" key="1">
    <citation type="submission" date="2013-11" db="EMBL/GenBank/DDBJ databases">
        <title>Genome sequence of the fusiform rust pathogen reveals effectors for host alternation and coevolution with pine.</title>
        <authorList>
            <consortium name="DOE Joint Genome Institute"/>
            <person name="Smith K."/>
            <person name="Pendleton A."/>
            <person name="Kubisiak T."/>
            <person name="Anderson C."/>
            <person name="Salamov A."/>
            <person name="Aerts A."/>
            <person name="Riley R."/>
            <person name="Clum A."/>
            <person name="Lindquist E."/>
            <person name="Ence D."/>
            <person name="Campbell M."/>
            <person name="Kronenberg Z."/>
            <person name="Feau N."/>
            <person name="Dhillon B."/>
            <person name="Hamelin R."/>
            <person name="Burleigh J."/>
            <person name="Smith J."/>
            <person name="Yandell M."/>
            <person name="Nelson C."/>
            <person name="Grigoriev I."/>
            <person name="Davis J."/>
        </authorList>
    </citation>
    <scope>NUCLEOTIDE SEQUENCE</scope>
    <source>
        <strain evidence="2">G11</strain>
    </source>
</reference>
<evidence type="ECO:0000313" key="2">
    <source>
        <dbReference type="EMBL" id="KAG0141471.1"/>
    </source>
</evidence>
<feature type="compositionally biased region" description="Acidic residues" evidence="1">
    <location>
        <begin position="149"/>
        <end position="168"/>
    </location>
</feature>
<protein>
    <recommendedName>
        <fullName evidence="4">Transcription factor Iwr1 domain-containing protein</fullName>
    </recommendedName>
</protein>
<feature type="region of interest" description="Disordered" evidence="1">
    <location>
        <begin position="117"/>
        <end position="183"/>
    </location>
</feature>
<dbReference type="EMBL" id="MU167385">
    <property type="protein sequence ID" value="KAG0141471.1"/>
    <property type="molecule type" value="Genomic_DNA"/>
</dbReference>
<dbReference type="Proteomes" id="UP000886653">
    <property type="component" value="Unassembled WGS sequence"/>
</dbReference>